<evidence type="ECO:0000256" key="1">
    <source>
        <dbReference type="SAM" id="SignalP"/>
    </source>
</evidence>
<dbReference type="RefSeq" id="WP_334253563.1">
    <property type="nucleotide sequence ID" value="NZ_JBAJJM010000001.1"/>
</dbReference>
<name>A0ABU7ZC42_9PAST</name>
<evidence type="ECO:0000313" key="3">
    <source>
        <dbReference type="Proteomes" id="UP001432017"/>
    </source>
</evidence>
<keyword evidence="3" id="KW-1185">Reference proteome</keyword>
<feature type="signal peptide" evidence="1">
    <location>
        <begin position="1"/>
        <end position="20"/>
    </location>
</feature>
<dbReference type="EMBL" id="JBAJJM010000001">
    <property type="protein sequence ID" value="MEG9474932.1"/>
    <property type="molecule type" value="Genomic_DNA"/>
</dbReference>
<sequence>MKKLITIALLALATTTTAHAKIGDTFIDPEFGKITVKAPAFPDDGKTKYEIVNGERKAIKTPAWNFVMKSARTYTLVDIALNKFLKQENKSESDIIKMTKVFIESLQTLKPMRKTIYLDGYNPEMLFQYGAKIKNIQRAFKYQFWDYLLKIEGTPEFDQLRNEINFSTQILKNLKLYEEN</sequence>
<evidence type="ECO:0000313" key="2">
    <source>
        <dbReference type="EMBL" id="MEG9474932.1"/>
    </source>
</evidence>
<comment type="caution">
    <text evidence="2">The sequence shown here is derived from an EMBL/GenBank/DDBJ whole genome shotgun (WGS) entry which is preliminary data.</text>
</comment>
<keyword evidence="1" id="KW-0732">Signal</keyword>
<gene>
    <name evidence="2" type="ORF">V6W77_01410</name>
</gene>
<accession>A0ABU7ZC42</accession>
<reference evidence="2" key="1">
    <citation type="submission" date="2023-12" db="EMBL/GenBank/DDBJ databases">
        <title>Mannheima indologenes sp. nov. proposed for Clade V organisms of Mannheimia.</title>
        <authorList>
            <person name="Christensen H."/>
        </authorList>
    </citation>
    <scope>NUCLEOTIDE SEQUENCE</scope>
    <source>
        <strain evidence="2">M14.4</strain>
    </source>
</reference>
<dbReference type="Proteomes" id="UP001432017">
    <property type="component" value="Unassembled WGS sequence"/>
</dbReference>
<organism evidence="2 3">
    <name type="scientific">Mannheimia indoligenes</name>
    <dbReference type="NCBI Taxonomy" id="3103145"/>
    <lineage>
        <taxon>Bacteria</taxon>
        <taxon>Pseudomonadati</taxon>
        <taxon>Pseudomonadota</taxon>
        <taxon>Gammaproteobacteria</taxon>
        <taxon>Pasteurellales</taxon>
        <taxon>Pasteurellaceae</taxon>
        <taxon>Mannheimia</taxon>
    </lineage>
</organism>
<feature type="chain" id="PRO_5046119911" evidence="1">
    <location>
        <begin position="21"/>
        <end position="180"/>
    </location>
</feature>
<proteinExistence type="predicted"/>
<protein>
    <submittedName>
        <fullName evidence="2">Uncharacterized protein</fullName>
    </submittedName>
</protein>